<keyword evidence="1" id="KW-0472">Membrane</keyword>
<accession>A0ABD7PMC3</accession>
<feature type="domain" description="Acyltransferase 3" evidence="2">
    <location>
        <begin position="5"/>
        <end position="336"/>
    </location>
</feature>
<feature type="transmembrane region" description="Helical" evidence="1">
    <location>
        <begin position="77"/>
        <end position="96"/>
    </location>
</feature>
<feature type="domain" description="SGNH" evidence="3">
    <location>
        <begin position="411"/>
        <end position="657"/>
    </location>
</feature>
<proteinExistence type="predicted"/>
<dbReference type="Proteomes" id="UP000292036">
    <property type="component" value="Unassembled WGS sequence"/>
</dbReference>
<dbReference type="AlphaFoldDB" id="A0ABD7PMC3"/>
<feature type="transmembrane region" description="Helical" evidence="1">
    <location>
        <begin position="350"/>
        <end position="373"/>
    </location>
</feature>
<dbReference type="RefSeq" id="WP_130667326.1">
    <property type="nucleotide sequence ID" value="NZ_SIPR01000001.1"/>
</dbReference>
<feature type="transmembrane region" description="Helical" evidence="1">
    <location>
        <begin position="251"/>
        <end position="271"/>
    </location>
</feature>
<feature type="transmembrane region" description="Helical" evidence="1">
    <location>
        <begin position="320"/>
        <end position="338"/>
    </location>
</feature>
<dbReference type="Pfam" id="PF01757">
    <property type="entry name" value="Acyl_transf_3"/>
    <property type="match status" value="1"/>
</dbReference>
<dbReference type="Pfam" id="PF19040">
    <property type="entry name" value="SGNH"/>
    <property type="match status" value="1"/>
</dbReference>
<dbReference type="InterPro" id="IPR050879">
    <property type="entry name" value="Acyltransferase_3"/>
</dbReference>
<dbReference type="PANTHER" id="PTHR23028:SF53">
    <property type="entry name" value="ACYL_TRANSF_3 DOMAIN-CONTAINING PROTEIN"/>
    <property type="match status" value="1"/>
</dbReference>
<reference evidence="4 5" key="1">
    <citation type="submission" date="2019-02" db="EMBL/GenBank/DDBJ databases">
        <title>The genomic architecture of introgression among sibling species of bacteria.</title>
        <authorList>
            <person name="Cavassim M.I.A."/>
            <person name="Moeskjaer S."/>
            <person name="Moslemi C."/>
            <person name="Fields B."/>
            <person name="Bachmann A."/>
            <person name="Vilhjalmsson B."/>
            <person name="Schierup M.H."/>
            <person name="Young J.P.W."/>
            <person name="Andersen S.U."/>
        </authorList>
    </citation>
    <scope>NUCLEOTIDE SEQUENCE [LARGE SCALE GENOMIC DNA]</scope>
    <source>
        <strain evidence="4 5">SM151B</strain>
    </source>
</reference>
<evidence type="ECO:0000256" key="1">
    <source>
        <dbReference type="SAM" id="Phobius"/>
    </source>
</evidence>
<evidence type="ECO:0000313" key="5">
    <source>
        <dbReference type="Proteomes" id="UP000292036"/>
    </source>
</evidence>
<feature type="transmembrane region" description="Helical" evidence="1">
    <location>
        <begin position="35"/>
        <end position="56"/>
    </location>
</feature>
<feature type="transmembrane region" description="Helical" evidence="1">
    <location>
        <begin position="12"/>
        <end position="29"/>
    </location>
</feature>
<feature type="transmembrane region" description="Helical" evidence="1">
    <location>
        <begin position="221"/>
        <end position="245"/>
    </location>
</feature>
<organism evidence="4 5">
    <name type="scientific">Rhizobium leguminosarum</name>
    <dbReference type="NCBI Taxonomy" id="384"/>
    <lineage>
        <taxon>Bacteria</taxon>
        <taxon>Pseudomonadati</taxon>
        <taxon>Pseudomonadota</taxon>
        <taxon>Alphaproteobacteria</taxon>
        <taxon>Hyphomicrobiales</taxon>
        <taxon>Rhizobiaceae</taxon>
        <taxon>Rhizobium/Agrobacterium group</taxon>
        <taxon>Rhizobium</taxon>
    </lineage>
</organism>
<protein>
    <submittedName>
        <fullName evidence="4">Acyltransferase</fullName>
    </submittedName>
</protein>
<dbReference type="InterPro" id="IPR002656">
    <property type="entry name" value="Acyl_transf_3_dom"/>
</dbReference>
<keyword evidence="1" id="KW-1133">Transmembrane helix</keyword>
<feature type="transmembrane region" description="Helical" evidence="1">
    <location>
        <begin position="170"/>
        <end position="187"/>
    </location>
</feature>
<evidence type="ECO:0000313" key="4">
    <source>
        <dbReference type="EMBL" id="TAW28401.1"/>
    </source>
</evidence>
<evidence type="ECO:0000259" key="3">
    <source>
        <dbReference type="Pfam" id="PF19040"/>
    </source>
</evidence>
<keyword evidence="1" id="KW-0812">Transmembrane</keyword>
<dbReference type="InterPro" id="IPR043968">
    <property type="entry name" value="SGNH"/>
</dbReference>
<dbReference type="EMBL" id="SIPS01000001">
    <property type="protein sequence ID" value="TAW28401.1"/>
    <property type="molecule type" value="Genomic_DNA"/>
</dbReference>
<feature type="transmembrane region" description="Helical" evidence="1">
    <location>
        <begin position="283"/>
        <end position="300"/>
    </location>
</feature>
<keyword evidence="4" id="KW-0808">Transferase</keyword>
<sequence length="672" mass="73995">MRYRPEIDGLRAISVVAVVIFHAEFFWRGKQILPGGYLGVDVFFVISGYLITSILLDELAGGRVDFWRFYMRRIRRILPALYVVIGISTLGAIWLLPPDSLKEFSRNGLAALSFVANIYLWLTQDYFSEAAGLSSLLHLWSLSVEEQFYVAYPLLLGLIYGFSLGKPAKFLIGLSTFSLFLALGFQHSHPAEVFYLVQFRAWELLAGSIVAAVLRHRSSLVLAELSGSQLFPLFGGMALLAAFVFGQPLGLTGYAFTVLSIFGACSIIAFAGNGDLMTRLLSSRPFVGAGLVSYSLYLWHQPIFAFARHYAIGEISHLQRVLLVATAVIMAVFTWLLVERPFRKPGSFSNMTVLVTCAATTVVLAIVLSANLITEGLPQRYTPDQQAMMSVSAERGTLSLKGQDCKSASIAKACMIGLRSVPPTWAVLGDSHAETLSDALSRLFEKLGVSAEILTYPGCPYVLGVDPVYTTEHCANFASAVLDKLKNDRITTVVINDRVNAYMEGTRFDNHEGGVEPGQPIPVEVKGVTPANELDRISGVQGALSSTIQTLLDNGLTVIYIAPVPEVGWNVPHTVLKLTATGAMPLTTARQAYLDRNRRVYDVLQMFDGRSNFLAVYPDDVFCSKESGRCITHTANRLLYTDTDHLSREGATMLVDYMTEQLRKSRMIPTER</sequence>
<feature type="transmembrane region" description="Helical" evidence="1">
    <location>
        <begin position="147"/>
        <end position="163"/>
    </location>
</feature>
<gene>
    <name evidence="4" type="ORF">ELI19_02235</name>
</gene>
<dbReference type="PANTHER" id="PTHR23028">
    <property type="entry name" value="ACETYLTRANSFERASE"/>
    <property type="match status" value="1"/>
</dbReference>
<keyword evidence="4" id="KW-0012">Acyltransferase</keyword>
<name>A0ABD7PMC3_RHILE</name>
<evidence type="ECO:0000259" key="2">
    <source>
        <dbReference type="Pfam" id="PF01757"/>
    </source>
</evidence>
<comment type="caution">
    <text evidence="4">The sequence shown here is derived from an EMBL/GenBank/DDBJ whole genome shotgun (WGS) entry which is preliminary data.</text>
</comment>
<dbReference type="GO" id="GO:0016746">
    <property type="term" value="F:acyltransferase activity"/>
    <property type="evidence" value="ECO:0007669"/>
    <property type="project" value="UniProtKB-KW"/>
</dbReference>